<dbReference type="EMBL" id="CP018866">
    <property type="protein sequence ID" value="AST94394.1"/>
    <property type="molecule type" value="Genomic_DNA"/>
</dbReference>
<dbReference type="STRING" id="1314751.GCA_001591425_04059"/>
<keyword evidence="3" id="KW-1185">Reference proteome</keyword>
<keyword evidence="1" id="KW-0812">Transmembrane</keyword>
<feature type="transmembrane region" description="Helical" evidence="1">
    <location>
        <begin position="21"/>
        <end position="43"/>
    </location>
</feature>
<evidence type="ECO:0000256" key="1">
    <source>
        <dbReference type="SAM" id="Phobius"/>
    </source>
</evidence>
<sequence length="89" mass="10122">MFYFFYKTKYFRTKFPAEKKWLSAKSSIALGIFVTSFGFNTIINPLSTVAIVVGIIMIVVGAGSIWAGVKAYRFYLPFAREEAEKYANQ</sequence>
<protein>
    <submittedName>
        <fullName evidence="2">Uncharacterized protein</fullName>
    </submittedName>
</protein>
<keyword evidence="1" id="KW-0472">Membrane</keyword>
<feature type="transmembrane region" description="Helical" evidence="1">
    <location>
        <begin position="49"/>
        <end position="69"/>
    </location>
</feature>
<name>A0A223KY67_9BACI</name>
<accession>A0A223KY67</accession>
<organism evidence="2 3">
    <name type="scientific">Sutcliffiella cohnii</name>
    <dbReference type="NCBI Taxonomy" id="33932"/>
    <lineage>
        <taxon>Bacteria</taxon>
        <taxon>Bacillati</taxon>
        <taxon>Bacillota</taxon>
        <taxon>Bacilli</taxon>
        <taxon>Bacillales</taxon>
        <taxon>Bacillaceae</taxon>
        <taxon>Sutcliffiella</taxon>
    </lineage>
</organism>
<dbReference type="Proteomes" id="UP000215224">
    <property type="component" value="Chromosome"/>
</dbReference>
<dbReference type="Pfam" id="PF14007">
    <property type="entry name" value="YtpI"/>
    <property type="match status" value="1"/>
</dbReference>
<gene>
    <name evidence="2" type="ORF">BC6307_16890</name>
</gene>
<dbReference type="AlphaFoldDB" id="A0A223KY67"/>
<dbReference type="KEGG" id="bcoh:BC6307_16890"/>
<evidence type="ECO:0000313" key="3">
    <source>
        <dbReference type="Proteomes" id="UP000215224"/>
    </source>
</evidence>
<evidence type="ECO:0000313" key="2">
    <source>
        <dbReference type="EMBL" id="AST94394.1"/>
    </source>
</evidence>
<proteinExistence type="predicted"/>
<dbReference type="InterPro" id="IPR025618">
    <property type="entry name" value="YtpI"/>
</dbReference>
<keyword evidence="1" id="KW-1133">Transmembrane helix</keyword>
<reference evidence="2 3" key="1">
    <citation type="submission" date="2016-12" db="EMBL/GenBank/DDBJ databases">
        <title>The whole genome sequencing and assembly of Bacillus cohnii DSM 6307T strain.</title>
        <authorList>
            <person name="Lee Y.-J."/>
            <person name="Yi H."/>
            <person name="Bahn Y.-S."/>
            <person name="Kim J.F."/>
            <person name="Lee D.-W."/>
        </authorList>
    </citation>
    <scope>NUCLEOTIDE SEQUENCE [LARGE SCALE GENOMIC DNA]</scope>
    <source>
        <strain evidence="2 3">DSM 6307</strain>
    </source>
</reference>